<protein>
    <submittedName>
        <fullName evidence="2">Nitroreductase family protein</fullName>
    </submittedName>
</protein>
<dbReference type="InterPro" id="IPR029479">
    <property type="entry name" value="Nitroreductase"/>
</dbReference>
<keyword evidence="3" id="KW-1185">Reference proteome</keyword>
<accession>A0A1H3TH44</accession>
<dbReference type="OrthoDB" id="8156917at2"/>
<dbReference type="SUPFAM" id="SSF55469">
    <property type="entry name" value="FMN-dependent nitroreductase-like"/>
    <property type="match status" value="2"/>
</dbReference>
<feature type="domain" description="Nitroreductase" evidence="1">
    <location>
        <begin position="119"/>
        <end position="304"/>
    </location>
</feature>
<dbReference type="GO" id="GO:0016491">
    <property type="term" value="F:oxidoreductase activity"/>
    <property type="evidence" value="ECO:0007669"/>
    <property type="project" value="InterPro"/>
</dbReference>
<dbReference type="AlphaFoldDB" id="A0A1H3TH44"/>
<dbReference type="InterPro" id="IPR000415">
    <property type="entry name" value="Nitroreductase-like"/>
</dbReference>
<dbReference type="NCBIfam" id="NF047509">
    <property type="entry name" value="Rv3131_FMN_oxido"/>
    <property type="match status" value="1"/>
</dbReference>
<evidence type="ECO:0000313" key="2">
    <source>
        <dbReference type="EMBL" id="SDZ48649.1"/>
    </source>
</evidence>
<dbReference type="RefSeq" id="WP_093277972.1">
    <property type="nucleotide sequence ID" value="NZ_FNOK01000081.1"/>
</dbReference>
<evidence type="ECO:0000313" key="3">
    <source>
        <dbReference type="Proteomes" id="UP000199529"/>
    </source>
</evidence>
<name>A0A1H3TH44_9PSEU</name>
<dbReference type="InterPro" id="IPR050627">
    <property type="entry name" value="Nitroreductase/BluB"/>
</dbReference>
<gene>
    <name evidence="2" type="ORF">SAMN05216215_108122</name>
</gene>
<organism evidence="2 3">
    <name type="scientific">Saccharopolyspora shandongensis</name>
    <dbReference type="NCBI Taxonomy" id="418495"/>
    <lineage>
        <taxon>Bacteria</taxon>
        <taxon>Bacillati</taxon>
        <taxon>Actinomycetota</taxon>
        <taxon>Actinomycetes</taxon>
        <taxon>Pseudonocardiales</taxon>
        <taxon>Pseudonocardiaceae</taxon>
        <taxon>Saccharopolyspora</taxon>
    </lineage>
</organism>
<reference evidence="3" key="1">
    <citation type="submission" date="2016-10" db="EMBL/GenBank/DDBJ databases">
        <authorList>
            <person name="Varghese N."/>
            <person name="Submissions S."/>
        </authorList>
    </citation>
    <scope>NUCLEOTIDE SEQUENCE [LARGE SCALE GENOMIC DNA]</scope>
    <source>
        <strain evidence="3">CGMCC 4.3530</strain>
    </source>
</reference>
<dbReference type="Gene3D" id="3.40.109.10">
    <property type="entry name" value="NADH Oxidase"/>
    <property type="match status" value="2"/>
</dbReference>
<dbReference type="STRING" id="418495.SAMN05216215_108122"/>
<dbReference type="PANTHER" id="PTHR23026:SF123">
    <property type="entry name" value="NAD(P)H NITROREDUCTASE RV3131-RELATED"/>
    <property type="match status" value="1"/>
</dbReference>
<dbReference type="Pfam" id="PF00881">
    <property type="entry name" value="Nitroreductase"/>
    <property type="match status" value="1"/>
</dbReference>
<sequence>MAGRAVPSQETVRSALALACRAPSVHNSQPWRWKVAEHSVHLYLDSSRLLPVLDPTGREMVISCGATLNHVRIAFAAEGWQPRVHRLPNPAQPDHLASIEFTSVDEVDEHVVTLAAAAANRRSDRRPFLQDPVPDEVLVPLREVARLEGCTLTFALDDRARRELELAIEHAGSVERQRPEYRQELAAWTGRHASAEGVPARSIPAEHLRGMPERDFALAAEGELPVPILDDGAVLAVLATRGDSYESWLAAGEALSAVLLSATEQGLATCPLSQIGEVAESRNQVREQVLGGTGFPQLAIRIGWPVTHEFPGPLTSRRALSEVVEQLFPSE</sequence>
<dbReference type="PANTHER" id="PTHR23026">
    <property type="entry name" value="NADPH NITROREDUCTASE"/>
    <property type="match status" value="1"/>
</dbReference>
<dbReference type="EMBL" id="FNOK01000081">
    <property type="protein sequence ID" value="SDZ48649.1"/>
    <property type="molecule type" value="Genomic_DNA"/>
</dbReference>
<dbReference type="Proteomes" id="UP000199529">
    <property type="component" value="Unassembled WGS sequence"/>
</dbReference>
<evidence type="ECO:0000259" key="1">
    <source>
        <dbReference type="Pfam" id="PF00881"/>
    </source>
</evidence>
<proteinExistence type="predicted"/>